<evidence type="ECO:0000256" key="1">
    <source>
        <dbReference type="ARBA" id="ARBA00004141"/>
    </source>
</evidence>
<dbReference type="GO" id="GO:0015144">
    <property type="term" value="F:carbohydrate transmembrane transporter activity"/>
    <property type="evidence" value="ECO:0007669"/>
    <property type="project" value="InterPro"/>
</dbReference>
<evidence type="ECO:0000256" key="5">
    <source>
        <dbReference type="ARBA" id="ARBA00023136"/>
    </source>
</evidence>
<evidence type="ECO:0000313" key="8">
    <source>
        <dbReference type="EMBL" id="EUB57854.1"/>
    </source>
</evidence>
<dbReference type="Pfam" id="PF07857">
    <property type="entry name" value="TMEM144"/>
    <property type="match status" value="1"/>
</dbReference>
<reference evidence="11" key="4">
    <citation type="submission" date="2020-10" db="UniProtKB">
        <authorList>
            <consortium name="WormBaseParasite"/>
        </authorList>
    </citation>
    <scope>IDENTIFICATION</scope>
</reference>
<dbReference type="CTD" id="36343040"/>
<name>U6J9X1_ECHGR</name>
<dbReference type="GO" id="GO:0016020">
    <property type="term" value="C:membrane"/>
    <property type="evidence" value="ECO:0007669"/>
    <property type="project" value="UniProtKB-SubCell"/>
</dbReference>
<evidence type="ECO:0000256" key="2">
    <source>
        <dbReference type="ARBA" id="ARBA00005731"/>
    </source>
</evidence>
<feature type="transmembrane region" description="Helical" evidence="6">
    <location>
        <begin position="48"/>
        <end position="71"/>
    </location>
</feature>
<reference evidence="8 9" key="1">
    <citation type="journal article" date="2013" name="Nat. Genet.">
        <title>The genome of the hydatid tapeworm Echinococcus granulosus.</title>
        <authorList>
            <person name="Zheng H."/>
            <person name="Zhang W."/>
            <person name="Zhang L."/>
            <person name="Zhang Z."/>
            <person name="Li J."/>
            <person name="Lu G."/>
            <person name="Zhu Y."/>
            <person name="Wang Y."/>
            <person name="Huang Y."/>
            <person name="Liu J."/>
            <person name="Kang H."/>
            <person name="Chen J."/>
            <person name="Wang L."/>
            <person name="Chen A."/>
            <person name="Yu S."/>
            <person name="Gao Z."/>
            <person name="Jin L."/>
            <person name="Gu W."/>
            <person name="Wang Z."/>
            <person name="Zhao L."/>
            <person name="Shi B."/>
            <person name="Wen H."/>
            <person name="Lin R."/>
            <person name="Jones M.K."/>
            <person name="Brejova B."/>
            <person name="Vinar T."/>
            <person name="Zhao G."/>
            <person name="McManus D.P."/>
            <person name="Chen Z."/>
            <person name="Zhou Y."/>
            <person name="Wang S."/>
        </authorList>
    </citation>
    <scope>NUCLEOTIDE SEQUENCE [LARGE SCALE GENOMIC DNA]</scope>
</reference>
<keyword evidence="3 6" id="KW-0812">Transmembrane</keyword>
<feature type="transmembrane region" description="Helical" evidence="6">
    <location>
        <begin position="18"/>
        <end position="36"/>
    </location>
</feature>
<dbReference type="KEGG" id="egl:EGR_07325"/>
<evidence type="ECO:0000256" key="4">
    <source>
        <dbReference type="ARBA" id="ARBA00022989"/>
    </source>
</evidence>
<gene>
    <name evidence="8 11" type="ORF">EGR_07325</name>
    <name evidence="7" type="ORF">EgrG_000520600</name>
</gene>
<dbReference type="OMA" id="EFYPLAM"/>
<proteinExistence type="inferred from homology"/>
<sequence>MDNDTNVDFFSKLNTPTAGWAAIAVCAICFGTNLIPVKKFNMGDGLGFQWLMCTGILIVGIAVQLIVGILYRVPEFYPLAMAGGALWAVGNSLTVVIIESIGLSLGILIWSIANMLFGFTTSRFGVFGIPPKIPSKPIMNYVGVGIAVISIALYAAIKPSADKKSENEEDNSELDVEGERKCCPCACVPARHLPSGVRRALGIFLAIAAGSFYGNTFVPTIYIQSMVKGASQAGLDYVFANFVGIWLASTAIFVVYALLKCNQPWFPSKQAMIPSLLSGILWGLAQSSWFIANAALGEPITFPIVTTCPALIATLVGVVIFKEIKGKRNFIILLVAMCVTITGILLNAFSL</sequence>
<dbReference type="PANTHER" id="PTHR16119">
    <property type="entry name" value="TRANSMEMBRANE PROTEIN 144"/>
    <property type="match status" value="1"/>
</dbReference>
<evidence type="ECO:0000256" key="6">
    <source>
        <dbReference type="SAM" id="Phobius"/>
    </source>
</evidence>
<feature type="transmembrane region" description="Helical" evidence="6">
    <location>
        <begin position="200"/>
        <end position="218"/>
    </location>
</feature>
<evidence type="ECO:0000313" key="11">
    <source>
        <dbReference type="WBParaSite" id="EgrG_000520600"/>
    </source>
</evidence>
<evidence type="ECO:0000256" key="3">
    <source>
        <dbReference type="ARBA" id="ARBA00022692"/>
    </source>
</evidence>
<keyword evidence="5 6" id="KW-0472">Membrane</keyword>
<feature type="transmembrane region" description="Helical" evidence="6">
    <location>
        <begin position="238"/>
        <end position="259"/>
    </location>
</feature>
<feature type="transmembrane region" description="Helical" evidence="6">
    <location>
        <begin position="105"/>
        <end position="126"/>
    </location>
</feature>
<evidence type="ECO:0000313" key="9">
    <source>
        <dbReference type="Proteomes" id="UP000019149"/>
    </source>
</evidence>
<dbReference type="AlphaFoldDB" id="U6J9X1"/>
<keyword evidence="4 6" id="KW-1133">Transmembrane helix</keyword>
<feature type="transmembrane region" description="Helical" evidence="6">
    <location>
        <begin position="330"/>
        <end position="349"/>
    </location>
</feature>
<dbReference type="GeneID" id="36343040"/>
<dbReference type="WBParaSite" id="EgrG_000520600">
    <property type="protein sequence ID" value="EgrG_000520600"/>
    <property type="gene ID" value="EgrG_000520600"/>
</dbReference>
<reference evidence="7 10" key="2">
    <citation type="journal article" date="2013" name="Nature">
        <title>The genomes of four tapeworm species reveal adaptations to parasitism.</title>
        <authorList>
            <person name="Tsai I.J."/>
            <person name="Zarowiecki M."/>
            <person name="Holroyd N."/>
            <person name="Garciarrubio A."/>
            <person name="Sanchez-Flores A."/>
            <person name="Brooks K.L."/>
            <person name="Tracey A."/>
            <person name="Bobes R.J."/>
            <person name="Fragoso G."/>
            <person name="Sciutto E."/>
            <person name="Aslett M."/>
            <person name="Beasley H."/>
            <person name="Bennett H.M."/>
            <person name="Cai J."/>
            <person name="Camicia F."/>
            <person name="Clark R."/>
            <person name="Cucher M."/>
            <person name="De Silva N."/>
            <person name="Day T.A."/>
            <person name="Deplazes P."/>
            <person name="Estrada K."/>
            <person name="Fernandez C."/>
            <person name="Holland P.W."/>
            <person name="Hou J."/>
            <person name="Hu S."/>
            <person name="Huckvale T."/>
            <person name="Hung S.S."/>
            <person name="Kamenetzky L."/>
            <person name="Keane J.A."/>
            <person name="Kiss F."/>
            <person name="Koziol U."/>
            <person name="Lambert O."/>
            <person name="Liu K."/>
            <person name="Luo X."/>
            <person name="Luo Y."/>
            <person name="Macchiaroli N."/>
            <person name="Nichol S."/>
            <person name="Paps J."/>
            <person name="Parkinson J."/>
            <person name="Pouchkina-Stantcheva N."/>
            <person name="Riddiford N."/>
            <person name="Rosenzvit M."/>
            <person name="Salinas G."/>
            <person name="Wasmuth J.D."/>
            <person name="Zamanian M."/>
            <person name="Zheng Y."/>
            <person name="Cai X."/>
            <person name="Soberon X."/>
            <person name="Olson P.D."/>
            <person name="Laclette J.P."/>
            <person name="Brehm K."/>
            <person name="Berriman M."/>
            <person name="Garciarrubio A."/>
            <person name="Bobes R.J."/>
            <person name="Fragoso G."/>
            <person name="Sanchez-Flores A."/>
            <person name="Estrada K."/>
            <person name="Cevallos M.A."/>
            <person name="Morett E."/>
            <person name="Gonzalez V."/>
            <person name="Portillo T."/>
            <person name="Ochoa-Leyva A."/>
            <person name="Jose M.V."/>
            <person name="Sciutto E."/>
            <person name="Landa A."/>
            <person name="Jimenez L."/>
            <person name="Valdes V."/>
            <person name="Carrero J.C."/>
            <person name="Larralde C."/>
            <person name="Morales-Montor J."/>
            <person name="Limon-Lason J."/>
            <person name="Soberon X."/>
            <person name="Laclette J.P."/>
        </authorList>
    </citation>
    <scope>NUCLEOTIDE SEQUENCE [LARGE SCALE GENOMIC DNA]</scope>
</reference>
<feature type="transmembrane region" description="Helical" evidence="6">
    <location>
        <begin position="138"/>
        <end position="157"/>
    </location>
</feature>
<reference evidence="7" key="3">
    <citation type="submission" date="2014-06" db="EMBL/GenBank/DDBJ databases">
        <authorList>
            <person name="Aslett M."/>
        </authorList>
    </citation>
    <scope>NUCLEOTIDE SEQUENCE</scope>
</reference>
<dbReference type="OrthoDB" id="426527at2759"/>
<dbReference type="EMBL" id="APAU02000074">
    <property type="protein sequence ID" value="EUB57854.1"/>
    <property type="molecule type" value="Genomic_DNA"/>
</dbReference>
<dbReference type="InterPro" id="IPR010651">
    <property type="entry name" value="Sugar_transport"/>
</dbReference>
<dbReference type="Proteomes" id="UP000492820">
    <property type="component" value="Unassembled WGS sequence"/>
</dbReference>
<dbReference type="PANTHER" id="PTHR16119:SF17">
    <property type="entry name" value="TRANSMEMBRANE PROTEIN 144"/>
    <property type="match status" value="1"/>
</dbReference>
<evidence type="ECO:0000313" key="7">
    <source>
        <dbReference type="EMBL" id="CDS20859.1"/>
    </source>
</evidence>
<accession>U6J9X1</accession>
<dbReference type="Proteomes" id="UP000019149">
    <property type="component" value="Unassembled WGS sequence"/>
</dbReference>
<comment type="similarity">
    <text evidence="2">Belongs to the TMEM144 family.</text>
</comment>
<comment type="subcellular location">
    <subcellularLocation>
        <location evidence="1">Membrane</location>
        <topology evidence="1">Multi-pass membrane protein</topology>
    </subcellularLocation>
</comment>
<protein>
    <submittedName>
        <fullName evidence="7 8">Transmembrane protein</fullName>
    </submittedName>
</protein>
<feature type="transmembrane region" description="Helical" evidence="6">
    <location>
        <begin position="300"/>
        <end position="321"/>
    </location>
</feature>
<feature type="transmembrane region" description="Helical" evidence="6">
    <location>
        <begin position="77"/>
        <end position="98"/>
    </location>
</feature>
<feature type="transmembrane region" description="Helical" evidence="6">
    <location>
        <begin position="271"/>
        <end position="294"/>
    </location>
</feature>
<organism evidence="8 9">
    <name type="scientific">Echinococcus granulosus</name>
    <name type="common">Hydatid tapeworm</name>
    <dbReference type="NCBI Taxonomy" id="6210"/>
    <lineage>
        <taxon>Eukaryota</taxon>
        <taxon>Metazoa</taxon>
        <taxon>Spiralia</taxon>
        <taxon>Lophotrochozoa</taxon>
        <taxon>Platyhelminthes</taxon>
        <taxon>Cestoda</taxon>
        <taxon>Eucestoda</taxon>
        <taxon>Cyclophyllidea</taxon>
        <taxon>Taeniidae</taxon>
        <taxon>Echinococcus</taxon>
        <taxon>Echinococcus granulosus group</taxon>
    </lineage>
</organism>
<dbReference type="InterPro" id="IPR012435">
    <property type="entry name" value="TMEM144"/>
</dbReference>
<dbReference type="EMBL" id="LK028582">
    <property type="protein sequence ID" value="CDS20859.1"/>
    <property type="molecule type" value="Genomic_DNA"/>
</dbReference>
<keyword evidence="9" id="KW-1185">Reference proteome</keyword>
<evidence type="ECO:0000313" key="10">
    <source>
        <dbReference type="Proteomes" id="UP000492820"/>
    </source>
</evidence>
<dbReference type="RefSeq" id="XP_024349050.1">
    <property type="nucleotide sequence ID" value="XM_024496574.1"/>
</dbReference>